<evidence type="ECO:0000313" key="7">
    <source>
        <dbReference type="Proteomes" id="UP000186079"/>
    </source>
</evidence>
<dbReference type="Gene3D" id="3.10.105.10">
    <property type="entry name" value="Dipeptide-binding Protein, Domain 3"/>
    <property type="match status" value="1"/>
</dbReference>
<keyword evidence="3" id="KW-0653">Protein transport</keyword>
<dbReference type="PANTHER" id="PTHR30290">
    <property type="entry name" value="PERIPLASMIC BINDING COMPONENT OF ABC TRANSPORTER"/>
    <property type="match status" value="1"/>
</dbReference>
<dbReference type="EMBL" id="FTMC01000008">
    <property type="protein sequence ID" value="SIQ62534.1"/>
    <property type="molecule type" value="Genomic_DNA"/>
</dbReference>
<keyword evidence="3" id="KW-0813">Transport</keyword>
<proteinExistence type="predicted"/>
<dbReference type="GO" id="GO:0015031">
    <property type="term" value="P:protein transport"/>
    <property type="evidence" value="ECO:0007669"/>
    <property type="project" value="UniProtKB-KW"/>
</dbReference>
<dbReference type="RefSeq" id="WP_081798243.1">
    <property type="nucleotide sequence ID" value="NZ_FMUP01000005.1"/>
</dbReference>
<dbReference type="InterPro" id="IPR000914">
    <property type="entry name" value="SBP_5_dom"/>
</dbReference>
<dbReference type="AlphaFoldDB" id="A0A1N6UAB2"/>
<evidence type="ECO:0000259" key="5">
    <source>
        <dbReference type="Pfam" id="PF00496"/>
    </source>
</evidence>
<dbReference type="Proteomes" id="UP000186079">
    <property type="component" value="Unassembled WGS sequence"/>
</dbReference>
<dbReference type="GO" id="GO:0043190">
    <property type="term" value="C:ATP-binding cassette (ABC) transporter complex"/>
    <property type="evidence" value="ECO:0007669"/>
    <property type="project" value="InterPro"/>
</dbReference>
<dbReference type="InterPro" id="IPR039424">
    <property type="entry name" value="SBP_5"/>
</dbReference>
<dbReference type="PANTHER" id="PTHR30290:SF64">
    <property type="entry name" value="ABC TRANSPORTER PERIPLASMIC BINDING PROTEIN"/>
    <property type="match status" value="1"/>
</dbReference>
<gene>
    <name evidence="6" type="ORF">SAMN05421672_10883</name>
</gene>
<feature type="domain" description="Solute-binding protein family 5" evidence="5">
    <location>
        <begin position="103"/>
        <end position="194"/>
    </location>
</feature>
<sequence length="701" mass="79694">MNTLCKRLLPATALTLGLAGAALAQPQHAVTLYDEAPLYPADFRHFDFVNPDAPKGGTLRLAGLNGFDSFNPFIPKGNEASMIGLVYDTLTYHSPDEPFTEYGLLAERIEKAPDNSFVRFHLRPQARFHDGTPLTAEDVVFTFDTLVSKGDPMYRHYYADIKQVVAEGLHRVRFDFTHTGNRELPLIIGQLQILPRHWWQERDLSRRESAPALETIATLVLAEDGRSVTITLNEGENLPSAEDVQLSRATQDLPALAAVKSLHIADARRLRAELNGPASEDLLAALRAMKVLPAKRDFTRTSLEPPLGSGPYRIASYAAGRSVRYERITDWWAADLPVTRGLYNFDAITLDYYRDMSVALEAFKAGQFDYNLEYSAKDWATGYDSPALRSGRIIQEAIPNHNPVGMQGFTFNIRRPMFQDRRVREAIALLFDFEWTNKQLFFGAYKRTRSFFENSELAARGLPDEAELKLLEPLREHLPEEVFTQGFEPPVSDGSGIIRDRQRRAYQLLLDAGYRVEKDRMVNADGQPLSFEFMVLQANMERVLLPFKRNLAELGIEMQLRRVDVSQFINRLRSRDFDMTSSIWPQSNSPGNEQMEFWHSRSADSPGSRNFIGLRDPAIDALVEGLIRADSRQSLITHARALDRALLWGHYVVPNYYIDTWRVAHWTHLKRPHRTPRYDVGLMSWWIEGSAPTPAPDEVAE</sequence>
<evidence type="ECO:0000256" key="3">
    <source>
        <dbReference type="ARBA" id="ARBA00022927"/>
    </source>
</evidence>
<protein>
    <submittedName>
        <fullName evidence="6">ABC-type oligopeptide transport system, substrate-binding protein</fullName>
    </submittedName>
</protein>
<reference evidence="6 7" key="1">
    <citation type="submission" date="2017-01" db="EMBL/GenBank/DDBJ databases">
        <authorList>
            <person name="Mah S.A."/>
            <person name="Swanson W.J."/>
            <person name="Moy G.W."/>
            <person name="Vacquier V.D."/>
        </authorList>
    </citation>
    <scope>NUCLEOTIDE SEQUENCE [LARGE SCALE GENOMIC DNA]</scope>
    <source>
        <strain evidence="6 7">ATCC 29606</strain>
    </source>
</reference>
<evidence type="ECO:0000256" key="1">
    <source>
        <dbReference type="ARBA" id="ARBA00022729"/>
    </source>
</evidence>
<evidence type="ECO:0000256" key="4">
    <source>
        <dbReference type="SAM" id="SignalP"/>
    </source>
</evidence>
<dbReference type="OrthoDB" id="9803988at2"/>
<feature type="chain" id="PRO_5010371544" evidence="4">
    <location>
        <begin position="25"/>
        <end position="701"/>
    </location>
</feature>
<organism evidence="6 7">
    <name type="scientific">Pseudomonas flexibilis</name>
    <dbReference type="NCBI Taxonomy" id="706570"/>
    <lineage>
        <taxon>Bacteria</taxon>
        <taxon>Pseudomonadati</taxon>
        <taxon>Pseudomonadota</taxon>
        <taxon>Gammaproteobacteria</taxon>
        <taxon>Pseudomonadales</taxon>
        <taxon>Pseudomonadaceae</taxon>
        <taxon>Pseudomonas</taxon>
    </lineage>
</organism>
<dbReference type="SUPFAM" id="SSF53850">
    <property type="entry name" value="Periplasmic binding protein-like II"/>
    <property type="match status" value="1"/>
</dbReference>
<dbReference type="Gene3D" id="3.40.190.10">
    <property type="entry name" value="Periplasmic binding protein-like II"/>
    <property type="match status" value="2"/>
</dbReference>
<accession>A0A1N6UAB2</accession>
<feature type="signal peptide" evidence="4">
    <location>
        <begin position="1"/>
        <end position="24"/>
    </location>
</feature>
<dbReference type="FunFam" id="3.10.105.10:FF:000005">
    <property type="entry name" value="ABC transporter substrate-binding protein"/>
    <property type="match status" value="1"/>
</dbReference>
<dbReference type="GO" id="GO:0042884">
    <property type="term" value="P:microcin transport"/>
    <property type="evidence" value="ECO:0007669"/>
    <property type="project" value="TreeGrafter"/>
</dbReference>
<feature type="domain" description="Solute-binding protein family 5" evidence="5">
    <location>
        <begin position="257"/>
        <end position="600"/>
    </location>
</feature>
<name>A0A1N6UAB2_9PSED</name>
<evidence type="ECO:0000313" key="6">
    <source>
        <dbReference type="EMBL" id="SIQ62534.1"/>
    </source>
</evidence>
<dbReference type="GO" id="GO:0015833">
    <property type="term" value="P:peptide transport"/>
    <property type="evidence" value="ECO:0007669"/>
    <property type="project" value="UniProtKB-KW"/>
</dbReference>
<evidence type="ECO:0000256" key="2">
    <source>
        <dbReference type="ARBA" id="ARBA00022856"/>
    </source>
</evidence>
<dbReference type="GO" id="GO:1904680">
    <property type="term" value="F:peptide transmembrane transporter activity"/>
    <property type="evidence" value="ECO:0007669"/>
    <property type="project" value="TreeGrafter"/>
</dbReference>
<dbReference type="GO" id="GO:0030288">
    <property type="term" value="C:outer membrane-bounded periplasmic space"/>
    <property type="evidence" value="ECO:0007669"/>
    <property type="project" value="TreeGrafter"/>
</dbReference>
<dbReference type="CDD" id="cd08497">
    <property type="entry name" value="MbnE-like"/>
    <property type="match status" value="1"/>
</dbReference>
<keyword evidence="2" id="KW-0571">Peptide transport</keyword>
<dbReference type="PIRSF" id="PIRSF002741">
    <property type="entry name" value="MppA"/>
    <property type="match status" value="1"/>
</dbReference>
<dbReference type="InterPro" id="IPR030678">
    <property type="entry name" value="Peptide/Ni-bd"/>
</dbReference>
<keyword evidence="1 4" id="KW-0732">Signal</keyword>
<dbReference type="Pfam" id="PF00496">
    <property type="entry name" value="SBP_bac_5"/>
    <property type="match status" value="2"/>
</dbReference>